<sequence>MSWLQSLSLSLFYIDQTLSASGDSLSGLVSIADKIAEVSVWHPSIVNVNTISVADSRGDVSIDISRFKKLENLVFELSESAKKLKTSGSYRNSFISLKIRALVFP</sequence>
<organism evidence="2 3">
    <name type="scientific">Nephila pilipes</name>
    <name type="common">Giant wood spider</name>
    <name type="synonym">Nephila maculata</name>
    <dbReference type="NCBI Taxonomy" id="299642"/>
    <lineage>
        <taxon>Eukaryota</taxon>
        <taxon>Metazoa</taxon>
        <taxon>Ecdysozoa</taxon>
        <taxon>Arthropoda</taxon>
        <taxon>Chelicerata</taxon>
        <taxon>Arachnida</taxon>
        <taxon>Araneae</taxon>
        <taxon>Araneomorphae</taxon>
        <taxon>Entelegynae</taxon>
        <taxon>Araneoidea</taxon>
        <taxon>Nephilidae</taxon>
        <taxon>Nephila</taxon>
    </lineage>
</organism>
<dbReference type="EMBL" id="BMAW01110419">
    <property type="protein sequence ID" value="GFT43021.1"/>
    <property type="molecule type" value="Genomic_DNA"/>
</dbReference>
<dbReference type="AlphaFoldDB" id="A0A8X6NYQ4"/>
<keyword evidence="3" id="KW-1185">Reference proteome</keyword>
<accession>A0A8X6NYQ4</accession>
<dbReference type="Proteomes" id="UP000887013">
    <property type="component" value="Unassembled WGS sequence"/>
</dbReference>
<keyword evidence="1" id="KW-0732">Signal</keyword>
<comment type="caution">
    <text evidence="2">The sequence shown here is derived from an EMBL/GenBank/DDBJ whole genome shotgun (WGS) entry which is preliminary data.</text>
</comment>
<reference evidence="2" key="1">
    <citation type="submission" date="2020-08" db="EMBL/GenBank/DDBJ databases">
        <title>Multicomponent nature underlies the extraordinary mechanical properties of spider dragline silk.</title>
        <authorList>
            <person name="Kono N."/>
            <person name="Nakamura H."/>
            <person name="Mori M."/>
            <person name="Yoshida Y."/>
            <person name="Ohtoshi R."/>
            <person name="Malay A.D."/>
            <person name="Moran D.A.P."/>
            <person name="Tomita M."/>
            <person name="Numata K."/>
            <person name="Arakawa K."/>
        </authorList>
    </citation>
    <scope>NUCLEOTIDE SEQUENCE</scope>
</reference>
<gene>
    <name evidence="2" type="ORF">NPIL_314941</name>
</gene>
<name>A0A8X6NYQ4_NEPPI</name>
<evidence type="ECO:0000313" key="2">
    <source>
        <dbReference type="EMBL" id="GFT43021.1"/>
    </source>
</evidence>
<feature type="chain" id="PRO_5036445991" evidence="1">
    <location>
        <begin position="20"/>
        <end position="105"/>
    </location>
</feature>
<evidence type="ECO:0000313" key="3">
    <source>
        <dbReference type="Proteomes" id="UP000887013"/>
    </source>
</evidence>
<feature type="signal peptide" evidence="1">
    <location>
        <begin position="1"/>
        <end position="19"/>
    </location>
</feature>
<protein>
    <submittedName>
        <fullName evidence="2">Uncharacterized protein</fullName>
    </submittedName>
</protein>
<proteinExistence type="predicted"/>
<evidence type="ECO:0000256" key="1">
    <source>
        <dbReference type="SAM" id="SignalP"/>
    </source>
</evidence>